<dbReference type="PANTHER" id="PTHR33164:SF43">
    <property type="entry name" value="HTH-TYPE TRANSCRIPTIONAL REPRESSOR YETL"/>
    <property type="match status" value="1"/>
</dbReference>
<keyword evidence="3" id="KW-1185">Reference proteome</keyword>
<reference evidence="2 3" key="1">
    <citation type="submission" date="2018-06" db="EMBL/GenBank/DDBJ databases">
        <title>Genomic Encyclopedia of Archaeal and Bacterial Type Strains, Phase II (KMG-II): from individual species to whole genera.</title>
        <authorList>
            <person name="Goeker M."/>
        </authorList>
    </citation>
    <scope>NUCLEOTIDE SEQUENCE [LARGE SCALE GENOMIC DNA]</scope>
    <source>
        <strain evidence="2 3">ATCC BAA-1881</strain>
    </source>
</reference>
<proteinExistence type="predicted"/>
<evidence type="ECO:0000259" key="1">
    <source>
        <dbReference type="PROSITE" id="PS50995"/>
    </source>
</evidence>
<dbReference type="GO" id="GO:0003700">
    <property type="term" value="F:DNA-binding transcription factor activity"/>
    <property type="evidence" value="ECO:0007669"/>
    <property type="project" value="InterPro"/>
</dbReference>
<dbReference type="OrthoDB" id="9799747at2"/>
<dbReference type="SUPFAM" id="SSF46785">
    <property type="entry name" value="Winged helix' DNA-binding domain"/>
    <property type="match status" value="1"/>
</dbReference>
<gene>
    <name evidence="2" type="ORF">EI42_04793</name>
</gene>
<protein>
    <submittedName>
        <fullName evidence="2">DNA-binding MarR family transcriptional regulator</fullName>
    </submittedName>
</protein>
<dbReference type="InterPro" id="IPR036390">
    <property type="entry name" value="WH_DNA-bd_sf"/>
</dbReference>
<feature type="domain" description="HTH marR-type" evidence="1">
    <location>
        <begin position="3"/>
        <end position="135"/>
    </location>
</feature>
<dbReference type="SMART" id="SM00347">
    <property type="entry name" value="HTH_MARR"/>
    <property type="match status" value="1"/>
</dbReference>
<dbReference type="GO" id="GO:0006950">
    <property type="term" value="P:response to stress"/>
    <property type="evidence" value="ECO:0007669"/>
    <property type="project" value="TreeGrafter"/>
</dbReference>
<dbReference type="AlphaFoldDB" id="A0A326U4F3"/>
<comment type="caution">
    <text evidence="2">The sequence shown here is derived from an EMBL/GenBank/DDBJ whole genome shotgun (WGS) entry which is preliminary data.</text>
</comment>
<dbReference type="InterPro" id="IPR000835">
    <property type="entry name" value="HTH_MarR-typ"/>
</dbReference>
<keyword evidence="2" id="KW-0238">DNA-binding</keyword>
<evidence type="ECO:0000313" key="3">
    <source>
        <dbReference type="Proteomes" id="UP000248806"/>
    </source>
</evidence>
<dbReference type="EMBL" id="QKUF01000023">
    <property type="protein sequence ID" value="PZW24102.1"/>
    <property type="molecule type" value="Genomic_DNA"/>
</dbReference>
<dbReference type="PANTHER" id="PTHR33164">
    <property type="entry name" value="TRANSCRIPTIONAL REGULATOR, MARR FAMILY"/>
    <property type="match status" value="1"/>
</dbReference>
<dbReference type="Pfam" id="PF12802">
    <property type="entry name" value="MarR_2"/>
    <property type="match status" value="1"/>
</dbReference>
<organism evidence="2 3">
    <name type="scientific">Thermosporothrix hazakensis</name>
    <dbReference type="NCBI Taxonomy" id="644383"/>
    <lineage>
        <taxon>Bacteria</taxon>
        <taxon>Bacillati</taxon>
        <taxon>Chloroflexota</taxon>
        <taxon>Ktedonobacteria</taxon>
        <taxon>Ktedonobacterales</taxon>
        <taxon>Thermosporotrichaceae</taxon>
        <taxon>Thermosporothrix</taxon>
    </lineage>
</organism>
<dbReference type="RefSeq" id="WP_111325095.1">
    <property type="nucleotide sequence ID" value="NZ_BIFX01000002.1"/>
</dbReference>
<evidence type="ECO:0000313" key="2">
    <source>
        <dbReference type="EMBL" id="PZW24102.1"/>
    </source>
</evidence>
<name>A0A326U4F3_THEHA</name>
<dbReference type="PROSITE" id="PS50995">
    <property type="entry name" value="HTH_MARR_2"/>
    <property type="match status" value="1"/>
</dbReference>
<dbReference type="InterPro" id="IPR036388">
    <property type="entry name" value="WH-like_DNA-bd_sf"/>
</dbReference>
<dbReference type="InterPro" id="IPR039422">
    <property type="entry name" value="MarR/SlyA-like"/>
</dbReference>
<dbReference type="Proteomes" id="UP000248806">
    <property type="component" value="Unassembled WGS sequence"/>
</dbReference>
<accession>A0A326U4F3</accession>
<sequence length="148" mass="16654">MLEHQVGYQLKRAEHALRMQMDAALREIGLTTPQYAALSVLKEQPGLSGAGLARRCFVTPQTMNAIIVNLEEAGLLVRRSHPEHGRVLQAYITPKAEELVQEAHRRVRAIEARMTGLLSQEQQQQVMEALQGFADILEKESRKESDRA</sequence>
<dbReference type="Gene3D" id="1.10.10.10">
    <property type="entry name" value="Winged helix-like DNA-binding domain superfamily/Winged helix DNA-binding domain"/>
    <property type="match status" value="1"/>
</dbReference>
<dbReference type="GO" id="GO:0003677">
    <property type="term" value="F:DNA binding"/>
    <property type="evidence" value="ECO:0007669"/>
    <property type="project" value="UniProtKB-KW"/>
</dbReference>